<proteinExistence type="inferred from homology"/>
<dbReference type="SUPFAM" id="SSF88723">
    <property type="entry name" value="PIN domain-like"/>
    <property type="match status" value="1"/>
</dbReference>
<dbReference type="PANTHER" id="PTHR33653">
    <property type="entry name" value="RIBONUCLEASE VAPC2"/>
    <property type="match status" value="1"/>
</dbReference>
<evidence type="ECO:0000256" key="2">
    <source>
        <dbReference type="ARBA" id="ARBA00022649"/>
    </source>
</evidence>
<keyword evidence="10" id="KW-1185">Reference proteome</keyword>
<keyword evidence="5" id="KW-0378">Hydrolase</keyword>
<evidence type="ECO:0000256" key="3">
    <source>
        <dbReference type="ARBA" id="ARBA00022722"/>
    </source>
</evidence>
<gene>
    <name evidence="9" type="ORF">NP589_20930</name>
</gene>
<evidence type="ECO:0000256" key="7">
    <source>
        <dbReference type="ARBA" id="ARBA00038093"/>
    </source>
</evidence>
<dbReference type="CDD" id="cd18747">
    <property type="entry name" value="PIN_VapC4-5_FitB-like"/>
    <property type="match status" value="1"/>
</dbReference>
<evidence type="ECO:0000259" key="8">
    <source>
        <dbReference type="Pfam" id="PF01850"/>
    </source>
</evidence>
<organism evidence="9 10">
    <name type="scientific">Methylomonas rosea</name>
    <dbReference type="NCBI Taxonomy" id="2952227"/>
    <lineage>
        <taxon>Bacteria</taxon>
        <taxon>Pseudomonadati</taxon>
        <taxon>Pseudomonadota</taxon>
        <taxon>Gammaproteobacteria</taxon>
        <taxon>Methylococcales</taxon>
        <taxon>Methylococcaceae</taxon>
        <taxon>Methylomonas</taxon>
    </lineage>
</organism>
<dbReference type="PANTHER" id="PTHR33653:SF1">
    <property type="entry name" value="RIBONUCLEASE VAPC2"/>
    <property type="match status" value="1"/>
</dbReference>
<dbReference type="InterPro" id="IPR029060">
    <property type="entry name" value="PIN-like_dom_sf"/>
</dbReference>
<dbReference type="InterPro" id="IPR002716">
    <property type="entry name" value="PIN_dom"/>
</dbReference>
<dbReference type="Proteomes" id="UP001524570">
    <property type="component" value="Unassembled WGS sequence"/>
</dbReference>
<dbReference type="Pfam" id="PF01850">
    <property type="entry name" value="PIN"/>
    <property type="match status" value="1"/>
</dbReference>
<evidence type="ECO:0000256" key="5">
    <source>
        <dbReference type="ARBA" id="ARBA00022801"/>
    </source>
</evidence>
<keyword evidence="4" id="KW-0479">Metal-binding</keyword>
<dbReference type="InterPro" id="IPR050556">
    <property type="entry name" value="Type_II_TA_system_RNase"/>
</dbReference>
<reference evidence="9 10" key="1">
    <citation type="submission" date="2022-07" db="EMBL/GenBank/DDBJ databases">
        <title>Methylomonas rivi sp. nov., Methylomonas rosea sp. nov., Methylomonas aureus sp. nov. and Methylomonas subterranea sp. nov., four novel methanotrophs isolated from a freshwater creek and the deep terrestrial subsurface.</title>
        <authorList>
            <person name="Abin C."/>
            <person name="Sankaranarayanan K."/>
            <person name="Garner C."/>
            <person name="Sindelar R."/>
            <person name="Kotary K."/>
            <person name="Garner R."/>
            <person name="Barclay S."/>
            <person name="Lawson P."/>
            <person name="Krumholz L."/>
        </authorList>
    </citation>
    <scope>NUCLEOTIDE SEQUENCE [LARGE SCALE GENOMIC DNA]</scope>
    <source>
        <strain evidence="9 10">WSC-7</strain>
    </source>
</reference>
<feature type="domain" description="PIN" evidence="8">
    <location>
        <begin position="6"/>
        <end position="124"/>
    </location>
</feature>
<keyword evidence="2" id="KW-1277">Toxin-antitoxin system</keyword>
<evidence type="ECO:0000313" key="9">
    <source>
        <dbReference type="EMBL" id="MCQ8119893.1"/>
    </source>
</evidence>
<protein>
    <submittedName>
        <fullName evidence="9">Type II toxin-antitoxin system VapC family toxin</fullName>
    </submittedName>
</protein>
<evidence type="ECO:0000313" key="10">
    <source>
        <dbReference type="Proteomes" id="UP001524570"/>
    </source>
</evidence>
<evidence type="ECO:0000256" key="1">
    <source>
        <dbReference type="ARBA" id="ARBA00001946"/>
    </source>
</evidence>
<accession>A0ABT1TYQ0</accession>
<dbReference type="Gene3D" id="3.40.50.1010">
    <property type="entry name" value="5'-nuclease"/>
    <property type="match status" value="1"/>
</dbReference>
<dbReference type="RefSeq" id="WP_256608708.1">
    <property type="nucleotide sequence ID" value="NZ_JANIBL010000105.1"/>
</dbReference>
<dbReference type="EMBL" id="JANIBL010000105">
    <property type="protein sequence ID" value="MCQ8119893.1"/>
    <property type="molecule type" value="Genomic_DNA"/>
</dbReference>
<name>A0ABT1TYQ0_9GAMM</name>
<sequence length="139" mass="15525">MGRIIYLLDSNILSEPVRREPDAGLMDKLAKHDGEYATAAIVWHELNYGCYLLPASKRKTQLLSYLAMLRDSGLVILPFAQAAAEWFAQERARLKTMGQTCAYADGEIAAIAAVNNLILVSRNTSDFACFQNLSVHNWF</sequence>
<comment type="cofactor">
    <cofactor evidence="1">
        <name>Mg(2+)</name>
        <dbReference type="ChEBI" id="CHEBI:18420"/>
    </cofactor>
</comment>
<keyword evidence="3" id="KW-0540">Nuclease</keyword>
<comment type="caution">
    <text evidence="9">The sequence shown here is derived from an EMBL/GenBank/DDBJ whole genome shotgun (WGS) entry which is preliminary data.</text>
</comment>
<comment type="similarity">
    <text evidence="7">Belongs to the PINc/VapC protein family.</text>
</comment>
<keyword evidence="6" id="KW-0460">Magnesium</keyword>
<evidence type="ECO:0000256" key="4">
    <source>
        <dbReference type="ARBA" id="ARBA00022723"/>
    </source>
</evidence>
<evidence type="ECO:0000256" key="6">
    <source>
        <dbReference type="ARBA" id="ARBA00022842"/>
    </source>
</evidence>